<evidence type="ECO:0008006" key="5">
    <source>
        <dbReference type="Google" id="ProtNLM"/>
    </source>
</evidence>
<sequence length="215" mass="23786">MAWRRGFSARVLAKIPDGDTIKPIFHPNRTHMKKITASALIATFALTACQDDTQARLEQQQKQIEALQQQLAQQADDTVYQLTPEAVKDTIPAEAQANGNNGQPVTGKDGQQYIYDQSTGSWLLQSLVGAAAGAFIGNALANKFTRAGNQDSPVARRARAAYHQSARPNARTSRDLNTRSLRAKQQAAQAQRYRPTTRPPANYRRPAMRGFGRRR</sequence>
<evidence type="ECO:0000313" key="4">
    <source>
        <dbReference type="Proteomes" id="UP000003843"/>
    </source>
</evidence>
<organism evidence="3 4">
    <name type="scientific">Neisseria lactamica ATCC 23970</name>
    <dbReference type="NCBI Taxonomy" id="546265"/>
    <lineage>
        <taxon>Bacteria</taxon>
        <taxon>Pseudomonadati</taxon>
        <taxon>Pseudomonadota</taxon>
        <taxon>Betaproteobacteria</taxon>
        <taxon>Neisseriales</taxon>
        <taxon>Neisseriaceae</taxon>
        <taxon>Neisseria</taxon>
    </lineage>
</organism>
<accession>D0W7L8</accession>
<evidence type="ECO:0000256" key="1">
    <source>
        <dbReference type="SAM" id="Coils"/>
    </source>
</evidence>
<reference evidence="3 4" key="1">
    <citation type="submission" date="2009-10" db="EMBL/GenBank/DDBJ databases">
        <authorList>
            <person name="Weinstock G."/>
            <person name="Sodergren E."/>
            <person name="Clifton S."/>
            <person name="Fulton L."/>
            <person name="Fulton B."/>
            <person name="Courtney L."/>
            <person name="Fronick C."/>
            <person name="Harrison M."/>
            <person name="Strong C."/>
            <person name="Farmer C."/>
            <person name="Delahaunty K."/>
            <person name="Markovic C."/>
            <person name="Hall O."/>
            <person name="Minx P."/>
            <person name="Tomlinson C."/>
            <person name="Mitreva M."/>
            <person name="Nelson J."/>
            <person name="Hou S."/>
            <person name="Wollam A."/>
            <person name="Pepin K.H."/>
            <person name="Johnson M."/>
            <person name="Bhonagiri V."/>
            <person name="Nash W.E."/>
            <person name="Warren W."/>
            <person name="Chinwalla A."/>
            <person name="Mardis E.R."/>
            <person name="Wilson R.K."/>
        </authorList>
    </citation>
    <scope>NUCLEOTIDE SEQUENCE [LARGE SCALE GENOMIC DNA]</scope>
    <source>
        <strain evidence="3 4">ATCC 23970</strain>
    </source>
</reference>
<dbReference type="Proteomes" id="UP000003843">
    <property type="component" value="Unassembled WGS sequence"/>
</dbReference>
<gene>
    <name evidence="3" type="ORF">NEILACOT_03518</name>
</gene>
<feature type="region of interest" description="Disordered" evidence="2">
    <location>
        <begin position="151"/>
        <end position="215"/>
    </location>
</feature>
<feature type="compositionally biased region" description="Low complexity" evidence="2">
    <location>
        <begin position="204"/>
        <end position="215"/>
    </location>
</feature>
<dbReference type="AlphaFoldDB" id="D0W7L8"/>
<evidence type="ECO:0000313" key="3">
    <source>
        <dbReference type="EMBL" id="EEZ76403.1"/>
    </source>
</evidence>
<proteinExistence type="predicted"/>
<feature type="coiled-coil region" evidence="1">
    <location>
        <begin position="50"/>
        <end position="77"/>
    </location>
</feature>
<protein>
    <recommendedName>
        <fullName evidence="5">Membrane lipoprotein</fullName>
    </recommendedName>
</protein>
<evidence type="ECO:0000256" key="2">
    <source>
        <dbReference type="SAM" id="MobiDB-lite"/>
    </source>
</evidence>
<name>D0W7L8_NEILA</name>
<comment type="caution">
    <text evidence="3">The sequence shown here is derived from an EMBL/GenBank/DDBJ whole genome shotgun (WGS) entry which is preliminary data.</text>
</comment>
<dbReference type="EMBL" id="ACEQ02000005">
    <property type="protein sequence ID" value="EEZ76403.1"/>
    <property type="molecule type" value="Genomic_DNA"/>
</dbReference>
<keyword evidence="1" id="KW-0175">Coiled coil</keyword>